<protein>
    <submittedName>
        <fullName evidence="2">Uncharacterized protein</fullName>
    </submittedName>
</protein>
<proteinExistence type="predicted"/>
<keyword evidence="3" id="KW-1185">Reference proteome</keyword>
<organism evidence="2 3">
    <name type="scientific">Portunus trituberculatus</name>
    <name type="common">Swimming crab</name>
    <name type="synonym">Neptunus trituberculatus</name>
    <dbReference type="NCBI Taxonomy" id="210409"/>
    <lineage>
        <taxon>Eukaryota</taxon>
        <taxon>Metazoa</taxon>
        <taxon>Ecdysozoa</taxon>
        <taxon>Arthropoda</taxon>
        <taxon>Crustacea</taxon>
        <taxon>Multicrustacea</taxon>
        <taxon>Malacostraca</taxon>
        <taxon>Eumalacostraca</taxon>
        <taxon>Eucarida</taxon>
        <taxon>Decapoda</taxon>
        <taxon>Pleocyemata</taxon>
        <taxon>Brachyura</taxon>
        <taxon>Eubrachyura</taxon>
        <taxon>Portunoidea</taxon>
        <taxon>Portunidae</taxon>
        <taxon>Portuninae</taxon>
        <taxon>Portunus</taxon>
    </lineage>
</organism>
<evidence type="ECO:0000313" key="2">
    <source>
        <dbReference type="EMBL" id="MPC32745.1"/>
    </source>
</evidence>
<accession>A0A5B7EH72</accession>
<feature type="compositionally biased region" description="Low complexity" evidence="1">
    <location>
        <begin position="61"/>
        <end position="81"/>
    </location>
</feature>
<comment type="caution">
    <text evidence="2">The sequence shown here is derived from an EMBL/GenBank/DDBJ whole genome shotgun (WGS) entry which is preliminary data.</text>
</comment>
<evidence type="ECO:0000313" key="3">
    <source>
        <dbReference type="Proteomes" id="UP000324222"/>
    </source>
</evidence>
<gene>
    <name evidence="2" type="ORF">E2C01_026072</name>
</gene>
<dbReference type="EMBL" id="VSRR010002686">
    <property type="protein sequence ID" value="MPC32745.1"/>
    <property type="molecule type" value="Genomic_DNA"/>
</dbReference>
<reference evidence="2 3" key="1">
    <citation type="submission" date="2019-05" db="EMBL/GenBank/DDBJ databases">
        <title>Another draft genome of Portunus trituberculatus and its Hox gene families provides insights of decapod evolution.</title>
        <authorList>
            <person name="Jeong J.-H."/>
            <person name="Song I."/>
            <person name="Kim S."/>
            <person name="Choi T."/>
            <person name="Kim D."/>
            <person name="Ryu S."/>
            <person name="Kim W."/>
        </authorList>
    </citation>
    <scope>NUCLEOTIDE SEQUENCE [LARGE SCALE GENOMIC DNA]</scope>
    <source>
        <tissue evidence="2">Muscle</tissue>
    </source>
</reference>
<evidence type="ECO:0000256" key="1">
    <source>
        <dbReference type="SAM" id="MobiDB-lite"/>
    </source>
</evidence>
<dbReference type="Proteomes" id="UP000324222">
    <property type="component" value="Unassembled WGS sequence"/>
</dbReference>
<name>A0A5B7EH72_PORTR</name>
<dbReference type="AlphaFoldDB" id="A0A5B7EH72"/>
<sequence length="81" mass="9254">MKKILVANESSSTWGHFWSPPQKLSPKLDLESPFFHIGFLSEGKKKTNVTRHHNELPTHNTEPQPVTPLLPLQQTTQRANQ</sequence>
<feature type="region of interest" description="Disordered" evidence="1">
    <location>
        <begin position="45"/>
        <end position="81"/>
    </location>
</feature>